<protein>
    <submittedName>
        <fullName evidence="1">Nuclear transport factor 2 family protein</fullName>
    </submittedName>
</protein>
<dbReference type="InterPro" id="IPR032710">
    <property type="entry name" value="NTF2-like_dom_sf"/>
</dbReference>
<reference evidence="2" key="1">
    <citation type="journal article" date="2019" name="Int. J. Syst. Evol. Microbiol.">
        <title>The Global Catalogue of Microorganisms (GCM) 10K type strain sequencing project: providing services to taxonomists for standard genome sequencing and annotation.</title>
        <authorList>
            <consortium name="The Broad Institute Genomics Platform"/>
            <consortium name="The Broad Institute Genome Sequencing Center for Infectious Disease"/>
            <person name="Wu L."/>
            <person name="Ma J."/>
        </authorList>
    </citation>
    <scope>NUCLEOTIDE SEQUENCE [LARGE SCALE GENOMIC DNA]</scope>
    <source>
        <strain evidence="2">JCM 3369</strain>
    </source>
</reference>
<dbReference type="EMBL" id="JBHSXS010000002">
    <property type="protein sequence ID" value="MFC6879473.1"/>
    <property type="molecule type" value="Genomic_DNA"/>
</dbReference>
<comment type="caution">
    <text evidence="1">The sequence shown here is derived from an EMBL/GenBank/DDBJ whole genome shotgun (WGS) entry which is preliminary data.</text>
</comment>
<gene>
    <name evidence="1" type="ORF">ACFQKB_06800</name>
</gene>
<dbReference type="Proteomes" id="UP001596380">
    <property type="component" value="Unassembled WGS sequence"/>
</dbReference>
<keyword evidence="2" id="KW-1185">Reference proteome</keyword>
<dbReference type="RefSeq" id="WP_241683132.1">
    <property type="nucleotide sequence ID" value="NZ_JBHSXE010000001.1"/>
</dbReference>
<sequence>MVIAMLAYDVLLQGGIVGIKTERDLVDFLVAYTRDMALSDEEPGAILDHYFVPDFEYCNDGLVIDRQRMIDHVRPVRKNVDKAAMAAEDYSGVEVHQALVVGDQIAARWTLRTKMRKGKTFAAEIYLFGRLAADGRICRIDQTNRELDDQR</sequence>
<evidence type="ECO:0000313" key="1">
    <source>
        <dbReference type="EMBL" id="MFC6879473.1"/>
    </source>
</evidence>
<name>A0ABW2CFJ0_9ACTN</name>
<evidence type="ECO:0000313" key="2">
    <source>
        <dbReference type="Proteomes" id="UP001596380"/>
    </source>
</evidence>
<organism evidence="1 2">
    <name type="scientific">Actinomadura yumaensis</name>
    <dbReference type="NCBI Taxonomy" id="111807"/>
    <lineage>
        <taxon>Bacteria</taxon>
        <taxon>Bacillati</taxon>
        <taxon>Actinomycetota</taxon>
        <taxon>Actinomycetes</taxon>
        <taxon>Streptosporangiales</taxon>
        <taxon>Thermomonosporaceae</taxon>
        <taxon>Actinomadura</taxon>
    </lineage>
</organism>
<dbReference type="SUPFAM" id="SSF54427">
    <property type="entry name" value="NTF2-like"/>
    <property type="match status" value="1"/>
</dbReference>
<dbReference type="Gene3D" id="3.10.450.50">
    <property type="match status" value="1"/>
</dbReference>
<proteinExistence type="predicted"/>
<accession>A0ABW2CFJ0</accession>